<reference evidence="1 2" key="1">
    <citation type="submission" date="2018-11" db="EMBL/GenBank/DDBJ databases">
        <authorList>
            <consortium name="Pathogen Informatics"/>
        </authorList>
    </citation>
    <scope>NUCLEOTIDE SEQUENCE [LARGE SCALE GENOMIC DNA]</scope>
</reference>
<protein>
    <submittedName>
        <fullName evidence="1">Uncharacterized protein</fullName>
    </submittedName>
</protein>
<keyword evidence="2" id="KW-1185">Reference proteome</keyword>
<name>A0A3P7J6Q2_STRVU</name>
<sequence length="167" mass="18822">MRELGIQSYTHKDRTDKMRPFFILRQFSSFEMFGKFKVGTKRINDGCAAFSKGYAASPHDFNNAADFKEILKKESVNIVAVPGRRDDPTNTENLGTCSKDPGAEQARSLFYIDFPNGESKRADNATFWRDRFPDRTCADSPRIALGFSQAGLVDIPAIARLFTLCTY</sequence>
<dbReference type="OrthoDB" id="5871058at2759"/>
<gene>
    <name evidence="1" type="ORF">SVUK_LOCUS8562</name>
</gene>
<evidence type="ECO:0000313" key="1">
    <source>
        <dbReference type="EMBL" id="VDM73564.1"/>
    </source>
</evidence>
<feature type="non-terminal residue" evidence="1">
    <location>
        <position position="167"/>
    </location>
</feature>
<dbReference type="Proteomes" id="UP000270094">
    <property type="component" value="Unassembled WGS sequence"/>
</dbReference>
<accession>A0A3P7J6Q2</accession>
<dbReference type="EMBL" id="UYYB01031333">
    <property type="protein sequence ID" value="VDM73564.1"/>
    <property type="molecule type" value="Genomic_DNA"/>
</dbReference>
<dbReference type="AlphaFoldDB" id="A0A3P7J6Q2"/>
<proteinExistence type="predicted"/>
<evidence type="ECO:0000313" key="2">
    <source>
        <dbReference type="Proteomes" id="UP000270094"/>
    </source>
</evidence>
<organism evidence="1 2">
    <name type="scientific">Strongylus vulgaris</name>
    <name type="common">Blood worm</name>
    <dbReference type="NCBI Taxonomy" id="40348"/>
    <lineage>
        <taxon>Eukaryota</taxon>
        <taxon>Metazoa</taxon>
        <taxon>Ecdysozoa</taxon>
        <taxon>Nematoda</taxon>
        <taxon>Chromadorea</taxon>
        <taxon>Rhabditida</taxon>
        <taxon>Rhabditina</taxon>
        <taxon>Rhabditomorpha</taxon>
        <taxon>Strongyloidea</taxon>
        <taxon>Strongylidae</taxon>
        <taxon>Strongylus</taxon>
    </lineage>
</organism>